<proteinExistence type="predicted"/>
<dbReference type="AlphaFoldDB" id="A0AAE3AEP4"/>
<dbReference type="NCBIfam" id="TIGR01141">
    <property type="entry name" value="hisC"/>
    <property type="match status" value="1"/>
</dbReference>
<dbReference type="Gene3D" id="3.90.1150.10">
    <property type="entry name" value="Aspartate Aminotransferase, domain 1"/>
    <property type="match status" value="1"/>
</dbReference>
<comment type="cofactor">
    <cofactor evidence="1">
        <name>pyridoxal 5'-phosphate</name>
        <dbReference type="ChEBI" id="CHEBI:597326"/>
    </cofactor>
</comment>
<dbReference type="InterPro" id="IPR004839">
    <property type="entry name" value="Aminotransferase_I/II_large"/>
</dbReference>
<dbReference type="Gene3D" id="3.40.640.10">
    <property type="entry name" value="Type I PLP-dependent aspartate aminotransferase-like (Major domain)"/>
    <property type="match status" value="1"/>
</dbReference>
<dbReference type="EMBL" id="JAJEPW010000019">
    <property type="protein sequence ID" value="MCC2129432.1"/>
    <property type="molecule type" value="Genomic_DNA"/>
</dbReference>
<evidence type="ECO:0000256" key="4">
    <source>
        <dbReference type="ARBA" id="ARBA00022679"/>
    </source>
</evidence>
<feature type="domain" description="Aminotransferase class I/classII large" evidence="6">
    <location>
        <begin position="34"/>
        <end position="354"/>
    </location>
</feature>
<gene>
    <name evidence="7" type="primary">hisC</name>
    <name evidence="7" type="ORF">LKD37_07885</name>
</gene>
<dbReference type="Proteomes" id="UP001199319">
    <property type="component" value="Unassembled WGS sequence"/>
</dbReference>
<evidence type="ECO:0000313" key="8">
    <source>
        <dbReference type="Proteomes" id="UP001199319"/>
    </source>
</evidence>
<dbReference type="SUPFAM" id="SSF53383">
    <property type="entry name" value="PLP-dependent transferases"/>
    <property type="match status" value="1"/>
</dbReference>
<dbReference type="InterPro" id="IPR050106">
    <property type="entry name" value="HistidinolP_aminotransfase"/>
</dbReference>
<evidence type="ECO:0000259" key="6">
    <source>
        <dbReference type="Pfam" id="PF00155"/>
    </source>
</evidence>
<dbReference type="PANTHER" id="PTHR43643:SF3">
    <property type="entry name" value="HISTIDINOL-PHOSPHATE AMINOTRANSFERASE"/>
    <property type="match status" value="1"/>
</dbReference>
<evidence type="ECO:0000256" key="3">
    <source>
        <dbReference type="ARBA" id="ARBA00022576"/>
    </source>
</evidence>
<evidence type="ECO:0000256" key="2">
    <source>
        <dbReference type="ARBA" id="ARBA00011738"/>
    </source>
</evidence>
<name>A0AAE3AEP4_9FIRM</name>
<dbReference type="Pfam" id="PF00155">
    <property type="entry name" value="Aminotran_1_2"/>
    <property type="match status" value="1"/>
</dbReference>
<dbReference type="InterPro" id="IPR005861">
    <property type="entry name" value="HisP_aminotrans"/>
</dbReference>
<dbReference type="InterPro" id="IPR015422">
    <property type="entry name" value="PyrdxlP-dep_Trfase_small"/>
</dbReference>
<evidence type="ECO:0000256" key="1">
    <source>
        <dbReference type="ARBA" id="ARBA00001933"/>
    </source>
</evidence>
<evidence type="ECO:0000256" key="5">
    <source>
        <dbReference type="ARBA" id="ARBA00022898"/>
    </source>
</evidence>
<keyword evidence="4 7" id="KW-0808">Transferase</keyword>
<keyword evidence="3 7" id="KW-0032">Aminotransferase</keyword>
<comment type="subunit">
    <text evidence="2">Homodimer.</text>
</comment>
<dbReference type="InterPro" id="IPR015424">
    <property type="entry name" value="PyrdxlP-dep_Trfase"/>
</dbReference>
<dbReference type="RefSeq" id="WP_302928712.1">
    <property type="nucleotide sequence ID" value="NZ_JAJEPW010000019.1"/>
</dbReference>
<accession>A0AAE3AEP4</accession>
<dbReference type="GO" id="GO:0004400">
    <property type="term" value="F:histidinol-phosphate transaminase activity"/>
    <property type="evidence" value="ECO:0007669"/>
    <property type="project" value="UniProtKB-EC"/>
</dbReference>
<protein>
    <submittedName>
        <fullName evidence="7">Histidinol-phosphate transaminase</fullName>
        <ecNumber evidence="7">2.6.1.9</ecNumber>
    </submittedName>
</protein>
<keyword evidence="8" id="KW-1185">Reference proteome</keyword>
<dbReference type="GO" id="GO:0000105">
    <property type="term" value="P:L-histidine biosynthetic process"/>
    <property type="evidence" value="ECO:0007669"/>
    <property type="project" value="InterPro"/>
</dbReference>
<evidence type="ECO:0000313" key="7">
    <source>
        <dbReference type="EMBL" id="MCC2129432.1"/>
    </source>
</evidence>
<dbReference type="PANTHER" id="PTHR43643">
    <property type="entry name" value="HISTIDINOL-PHOSPHATE AMINOTRANSFERASE 2"/>
    <property type="match status" value="1"/>
</dbReference>
<keyword evidence="5" id="KW-0663">Pyridoxal phosphate</keyword>
<organism evidence="7 8">
    <name type="scientific">Brotocaccenecus cirricatena</name>
    <dbReference type="NCBI Taxonomy" id="3064195"/>
    <lineage>
        <taxon>Bacteria</taxon>
        <taxon>Bacillati</taxon>
        <taxon>Bacillota</taxon>
        <taxon>Clostridia</taxon>
        <taxon>Eubacteriales</taxon>
        <taxon>Oscillospiraceae</taxon>
        <taxon>Brotocaccenecus</taxon>
    </lineage>
</organism>
<sequence>MSVKNLVSEFVKEAPPYVVGADEQSKSMRPGVTKLLQLATNENPFGTSPKAAEAICQQAPLANRYPDVRAQDLRKKLAEKHGLSVDEVMVTEGATAGLGFIAEVFIQPGDEIILTPPTYPSYYNYVKRCRGKLVEVPLEEDTLTPDFNKVLAAITDKTKAIFLCNPNNPTATLIDSDELHAFQKKLPEHVLLVVDEAYIDFVEDPNYRTMVDAIADDENLIVVRTFSKLYGMAGARMGYLMANREIIEYLQRDSTGFCCSRMGLHAAEAALDDVEFQEMTKKGNREGREILVSCMKELGFRVWPSHTNFIYFDPGVDVKWFADRLLDYGIIIRGNFKANRISIGTPEEDRFVCKAMREIMANR</sequence>
<dbReference type="CDD" id="cd00609">
    <property type="entry name" value="AAT_like"/>
    <property type="match status" value="1"/>
</dbReference>
<reference evidence="7" key="1">
    <citation type="submission" date="2021-10" db="EMBL/GenBank/DDBJ databases">
        <title>Anaerobic single-cell dispensing facilitates the cultivation of human gut bacteria.</title>
        <authorList>
            <person name="Afrizal A."/>
        </authorList>
    </citation>
    <scope>NUCLEOTIDE SEQUENCE</scope>
    <source>
        <strain evidence="7">CLA-AA-H272</strain>
    </source>
</reference>
<comment type="caution">
    <text evidence="7">The sequence shown here is derived from an EMBL/GenBank/DDBJ whole genome shotgun (WGS) entry which is preliminary data.</text>
</comment>
<dbReference type="InterPro" id="IPR015421">
    <property type="entry name" value="PyrdxlP-dep_Trfase_major"/>
</dbReference>
<dbReference type="GO" id="GO:0030170">
    <property type="term" value="F:pyridoxal phosphate binding"/>
    <property type="evidence" value="ECO:0007669"/>
    <property type="project" value="InterPro"/>
</dbReference>
<dbReference type="EC" id="2.6.1.9" evidence="7"/>